<organism evidence="1 2">
    <name type="scientific">Diacronema lutheri</name>
    <name type="common">Unicellular marine alga</name>
    <name type="synonym">Monochrysis lutheri</name>
    <dbReference type="NCBI Taxonomy" id="2081491"/>
    <lineage>
        <taxon>Eukaryota</taxon>
        <taxon>Haptista</taxon>
        <taxon>Haptophyta</taxon>
        <taxon>Pavlovophyceae</taxon>
        <taxon>Pavlovales</taxon>
        <taxon>Pavlovaceae</taxon>
        <taxon>Diacronema</taxon>
    </lineage>
</organism>
<reference evidence="1" key="1">
    <citation type="submission" date="2021-05" db="EMBL/GenBank/DDBJ databases">
        <title>The genome of the haptophyte Pavlova lutheri (Diacronema luteri, Pavlovales) - a model for lipid biosynthesis in eukaryotic algae.</title>
        <authorList>
            <person name="Hulatt C.J."/>
            <person name="Posewitz M.C."/>
        </authorList>
    </citation>
    <scope>NUCLEOTIDE SEQUENCE</scope>
    <source>
        <strain evidence="1">NIVA-4/92</strain>
    </source>
</reference>
<evidence type="ECO:0000313" key="2">
    <source>
        <dbReference type="Proteomes" id="UP000751190"/>
    </source>
</evidence>
<proteinExistence type="predicted"/>
<sequence length="96" mass="10822">MTLRFNRYRARRRRLALVRSANSDSPGHPRLLARTNTLAVGRNAHGFPSKVALHGFLEEDPSLMRIVCRVFFQDFACFGYALPAACRSSAHFPQCA</sequence>
<protein>
    <submittedName>
        <fullName evidence="1">Uncharacterized protein</fullName>
    </submittedName>
</protein>
<dbReference type="AlphaFoldDB" id="A0A8J6CD79"/>
<evidence type="ECO:0000313" key="1">
    <source>
        <dbReference type="EMBL" id="KAG8470692.1"/>
    </source>
</evidence>
<comment type="caution">
    <text evidence="1">The sequence shown here is derived from an EMBL/GenBank/DDBJ whole genome shotgun (WGS) entry which is preliminary data.</text>
</comment>
<name>A0A8J6CD79_DIALT</name>
<gene>
    <name evidence="1" type="ORF">KFE25_009113</name>
</gene>
<accession>A0A8J6CD79</accession>
<dbReference type="Proteomes" id="UP000751190">
    <property type="component" value="Unassembled WGS sequence"/>
</dbReference>
<dbReference type="EMBL" id="JAGTXO010000001">
    <property type="protein sequence ID" value="KAG8470692.1"/>
    <property type="molecule type" value="Genomic_DNA"/>
</dbReference>
<keyword evidence="2" id="KW-1185">Reference proteome</keyword>